<feature type="domain" description="LIM zinc-binding" evidence="8">
    <location>
        <begin position="499"/>
        <end position="554"/>
    </location>
</feature>
<organism evidence="10">
    <name type="scientific">Oikopleura dioica</name>
    <name type="common">Tunicate</name>
    <dbReference type="NCBI Taxonomy" id="34765"/>
    <lineage>
        <taxon>Eukaryota</taxon>
        <taxon>Metazoa</taxon>
        <taxon>Chordata</taxon>
        <taxon>Tunicata</taxon>
        <taxon>Appendicularia</taxon>
        <taxon>Copelata</taxon>
        <taxon>Oikopleuridae</taxon>
        <taxon>Oikopleura</taxon>
    </lineage>
</organism>
<dbReference type="FunCoup" id="E4Y0I2">
    <property type="interactions" value="1"/>
</dbReference>
<dbReference type="GO" id="GO:0003779">
    <property type="term" value="F:actin binding"/>
    <property type="evidence" value="ECO:0007669"/>
    <property type="project" value="TreeGrafter"/>
</dbReference>
<feature type="domain" description="PDZ" evidence="9">
    <location>
        <begin position="4"/>
        <end position="86"/>
    </location>
</feature>
<feature type="region of interest" description="Disordered" evidence="7">
    <location>
        <begin position="314"/>
        <end position="357"/>
    </location>
</feature>
<dbReference type="CDD" id="cd06753">
    <property type="entry name" value="PDZ_PDLIM-like"/>
    <property type="match status" value="1"/>
</dbReference>
<protein>
    <submittedName>
        <fullName evidence="10">Uncharacterized protein</fullName>
    </submittedName>
</protein>
<evidence type="ECO:0000256" key="6">
    <source>
        <dbReference type="PROSITE-ProRule" id="PRU00125"/>
    </source>
</evidence>
<accession>E4Y0I2</accession>
<dbReference type="Proteomes" id="UP000011014">
    <property type="component" value="Unassembled WGS sequence"/>
</dbReference>
<comment type="subcellular location">
    <subcellularLocation>
        <location evidence="1">Cytoplasm</location>
    </subcellularLocation>
</comment>
<dbReference type="GO" id="GO:0046872">
    <property type="term" value="F:metal ion binding"/>
    <property type="evidence" value="ECO:0007669"/>
    <property type="project" value="UniProtKB-KW"/>
</dbReference>
<dbReference type="Gene3D" id="2.30.42.10">
    <property type="match status" value="1"/>
</dbReference>
<dbReference type="GO" id="GO:0007507">
    <property type="term" value="P:heart development"/>
    <property type="evidence" value="ECO:0007669"/>
    <property type="project" value="TreeGrafter"/>
</dbReference>
<dbReference type="GO" id="GO:0001725">
    <property type="term" value="C:stress fiber"/>
    <property type="evidence" value="ECO:0007669"/>
    <property type="project" value="TreeGrafter"/>
</dbReference>
<keyword evidence="4 6" id="KW-0862">Zinc</keyword>
<evidence type="ECO:0000259" key="8">
    <source>
        <dbReference type="PROSITE" id="PS50023"/>
    </source>
</evidence>
<feature type="region of interest" description="Disordered" evidence="7">
    <location>
        <begin position="83"/>
        <end position="102"/>
    </location>
</feature>
<reference evidence="10" key="1">
    <citation type="journal article" date="2010" name="Science">
        <title>Plasticity of animal genome architecture unmasked by rapid evolution of a pelagic tunicate.</title>
        <authorList>
            <person name="Denoeud F."/>
            <person name="Henriet S."/>
            <person name="Mungpakdee S."/>
            <person name="Aury J.M."/>
            <person name="Da Silva C."/>
            <person name="Brinkmann H."/>
            <person name="Mikhaleva J."/>
            <person name="Olsen L.C."/>
            <person name="Jubin C."/>
            <person name="Canestro C."/>
            <person name="Bouquet J.M."/>
            <person name="Danks G."/>
            <person name="Poulain J."/>
            <person name="Campsteijn C."/>
            <person name="Adamski M."/>
            <person name="Cross I."/>
            <person name="Yadetie F."/>
            <person name="Muffato M."/>
            <person name="Louis A."/>
            <person name="Butcher S."/>
            <person name="Tsagkogeorga G."/>
            <person name="Konrad A."/>
            <person name="Singh S."/>
            <person name="Jensen M.F."/>
            <person name="Cong E.H."/>
            <person name="Eikeseth-Otteraa H."/>
            <person name="Noel B."/>
            <person name="Anthouard V."/>
            <person name="Porcel B.M."/>
            <person name="Kachouri-Lafond R."/>
            <person name="Nishino A."/>
            <person name="Ugolini M."/>
            <person name="Chourrout P."/>
            <person name="Nishida H."/>
            <person name="Aasland R."/>
            <person name="Huzurbazar S."/>
            <person name="Westhof E."/>
            <person name="Delsuc F."/>
            <person name="Lehrach H."/>
            <person name="Reinhardt R."/>
            <person name="Weissenbach J."/>
            <person name="Roy S.W."/>
            <person name="Artiguenave F."/>
            <person name="Postlethwait J.H."/>
            <person name="Manak J.R."/>
            <person name="Thompson E.M."/>
            <person name="Jaillon O."/>
            <person name="Du Pasquier L."/>
            <person name="Boudinot P."/>
            <person name="Liberles D.A."/>
            <person name="Volff J.N."/>
            <person name="Philippe H."/>
            <person name="Lenhard B."/>
            <person name="Roest Crollius H."/>
            <person name="Wincker P."/>
            <person name="Chourrout D."/>
        </authorList>
    </citation>
    <scope>NUCLEOTIDE SEQUENCE [LARGE SCALE GENOMIC DNA]</scope>
</reference>
<dbReference type="InterPro" id="IPR050604">
    <property type="entry name" value="PDZ-LIM_domain"/>
</dbReference>
<evidence type="ECO:0000256" key="2">
    <source>
        <dbReference type="ARBA" id="ARBA00022490"/>
    </source>
</evidence>
<dbReference type="Pfam" id="PF00412">
    <property type="entry name" value="LIM"/>
    <property type="match status" value="3"/>
</dbReference>
<dbReference type="GO" id="GO:0030018">
    <property type="term" value="C:Z disc"/>
    <property type="evidence" value="ECO:0007669"/>
    <property type="project" value="TreeGrafter"/>
</dbReference>
<feature type="compositionally biased region" description="Low complexity" evidence="7">
    <location>
        <begin position="284"/>
        <end position="295"/>
    </location>
</feature>
<evidence type="ECO:0000256" key="7">
    <source>
        <dbReference type="SAM" id="MobiDB-lite"/>
    </source>
</evidence>
<dbReference type="Pfam" id="PF00595">
    <property type="entry name" value="PDZ"/>
    <property type="match status" value="1"/>
</dbReference>
<dbReference type="PROSITE" id="PS50106">
    <property type="entry name" value="PDZ"/>
    <property type="match status" value="1"/>
</dbReference>
<dbReference type="InterPro" id="IPR001478">
    <property type="entry name" value="PDZ"/>
</dbReference>
<feature type="region of interest" description="Disordered" evidence="7">
    <location>
        <begin position="209"/>
        <end position="295"/>
    </location>
</feature>
<sequence length="554" mass="59817">MSSTRTVTLSGGGPWGFRIQGGRDFNSPLTISRVNDGGKAHNAGLLTGETIKEINGTETCGLVHVRCQQLIKQTGLSLTLTLDSSTSKPNAAPVKTSVSPPKVPLVSKSQFTTLHQQVSAPKPEQKVEMPSAVAAALARRSPSPPPIPSPPAETVDFPAPPSMDFPKPPTSFLATQNDFPKPPSLTPSLQPDPVKTSYIPKVSNIVDRPSVFSSKNEIEKASQKFDAKPIFPKSFNSTPSSTTPVSSYSHTVTPSFSSKPKPSASSTSPSYNKPVAPVNKAAISSPSLPPSVSNLSSQLGDIKLANDPAARKFVSPAPTTQQTSPIKSSPVKSSLPKASFEPPKANPPKANPPAQARGVPVQAKALNSANTSDDAVEPTCAVCFQKIRGQYCQAIGKNWHPECFKCQSPGCQVSLQATGFIEDAGFVYCRSCFERDIAHTCAKCDQKIIGDTMHALNQTWHMHCFVCAVCRKPFEDGVFHWQNEQPYCVEHYNQMFATFCKGCNMRVEAGDQYIEALGESWHDNCFTCSTCHIELKNVGFYNRNNRPVCKAHAR</sequence>
<feature type="region of interest" description="Disordered" evidence="7">
    <location>
        <begin position="133"/>
        <end position="196"/>
    </location>
</feature>
<proteinExistence type="predicted"/>
<dbReference type="SUPFAM" id="SSF57716">
    <property type="entry name" value="Glucocorticoid receptor-like (DNA-binding domain)"/>
    <property type="match status" value="3"/>
</dbReference>
<evidence type="ECO:0000259" key="9">
    <source>
        <dbReference type="PROSITE" id="PS50106"/>
    </source>
</evidence>
<dbReference type="GO" id="GO:0005912">
    <property type="term" value="C:adherens junction"/>
    <property type="evidence" value="ECO:0007669"/>
    <property type="project" value="TreeGrafter"/>
</dbReference>
<keyword evidence="12" id="KW-1185">Reference proteome</keyword>
<feature type="compositionally biased region" description="Basic and acidic residues" evidence="7">
    <location>
        <begin position="216"/>
        <end position="227"/>
    </location>
</feature>
<feature type="domain" description="LIM zinc-binding" evidence="8">
    <location>
        <begin position="378"/>
        <end position="438"/>
    </location>
</feature>
<dbReference type="InterPro" id="IPR036034">
    <property type="entry name" value="PDZ_sf"/>
</dbReference>
<dbReference type="GO" id="GO:0031941">
    <property type="term" value="C:filamentous actin"/>
    <property type="evidence" value="ECO:0007669"/>
    <property type="project" value="TreeGrafter"/>
</dbReference>
<feature type="domain" description="LIM zinc-binding" evidence="8">
    <location>
        <begin position="439"/>
        <end position="498"/>
    </location>
</feature>
<dbReference type="AlphaFoldDB" id="E4Y0I2"/>
<dbReference type="SMART" id="SM00228">
    <property type="entry name" value="PDZ"/>
    <property type="match status" value="1"/>
</dbReference>
<dbReference type="PANTHER" id="PTHR24214">
    <property type="entry name" value="PDZ AND LIM DOMAIN PROTEIN ZASP"/>
    <property type="match status" value="1"/>
</dbReference>
<evidence type="ECO:0000313" key="11">
    <source>
        <dbReference type="EMBL" id="CBY38792.1"/>
    </source>
</evidence>
<evidence type="ECO:0000256" key="4">
    <source>
        <dbReference type="ARBA" id="ARBA00022833"/>
    </source>
</evidence>
<dbReference type="GO" id="GO:0051371">
    <property type="term" value="F:muscle alpha-actinin binding"/>
    <property type="evidence" value="ECO:0007669"/>
    <property type="project" value="TreeGrafter"/>
</dbReference>
<evidence type="ECO:0000256" key="1">
    <source>
        <dbReference type="ARBA" id="ARBA00004496"/>
    </source>
</evidence>
<evidence type="ECO:0000313" key="10">
    <source>
        <dbReference type="EMBL" id="CBY15390.1"/>
    </source>
</evidence>
<evidence type="ECO:0000256" key="5">
    <source>
        <dbReference type="ARBA" id="ARBA00023038"/>
    </source>
</evidence>
<keyword evidence="5 6" id="KW-0440">LIM domain</keyword>
<dbReference type="PANTHER" id="PTHR24214:SF38">
    <property type="entry name" value="PDZ AND LIM DOMAIN PROTEIN ZASP-RELATED"/>
    <property type="match status" value="1"/>
</dbReference>
<dbReference type="EMBL" id="FN655328">
    <property type="protein sequence ID" value="CBY38792.1"/>
    <property type="molecule type" value="Genomic_DNA"/>
</dbReference>
<dbReference type="InterPro" id="IPR001781">
    <property type="entry name" value="Znf_LIM"/>
</dbReference>
<dbReference type="PROSITE" id="PS50023">
    <property type="entry name" value="LIM_DOMAIN_2"/>
    <property type="match status" value="3"/>
</dbReference>
<gene>
    <name evidence="10" type="ORF">GSOID_T00012305001</name>
    <name evidence="11" type="ORF">GSOID_T00019317001</name>
</gene>
<name>E4Y0I2_OIKDI</name>
<feature type="compositionally biased region" description="Pro residues" evidence="7">
    <location>
        <begin position="158"/>
        <end position="169"/>
    </location>
</feature>
<feature type="compositionally biased region" description="Pro residues" evidence="7">
    <location>
        <begin position="142"/>
        <end position="151"/>
    </location>
</feature>
<dbReference type="SMART" id="SM00132">
    <property type="entry name" value="LIM"/>
    <property type="match status" value="3"/>
</dbReference>
<evidence type="ECO:0000256" key="3">
    <source>
        <dbReference type="ARBA" id="ARBA00022723"/>
    </source>
</evidence>
<dbReference type="OrthoDB" id="5911912at2759"/>
<evidence type="ECO:0000313" key="12">
    <source>
        <dbReference type="Proteomes" id="UP000001307"/>
    </source>
</evidence>
<dbReference type="GO" id="GO:0061061">
    <property type="term" value="P:muscle structure development"/>
    <property type="evidence" value="ECO:0007669"/>
    <property type="project" value="TreeGrafter"/>
</dbReference>
<dbReference type="Gene3D" id="2.10.110.10">
    <property type="entry name" value="Cysteine Rich Protein"/>
    <property type="match status" value="3"/>
</dbReference>
<dbReference type="SUPFAM" id="SSF50156">
    <property type="entry name" value="PDZ domain-like"/>
    <property type="match status" value="1"/>
</dbReference>
<dbReference type="GO" id="GO:0030036">
    <property type="term" value="P:actin cytoskeleton organization"/>
    <property type="evidence" value="ECO:0007669"/>
    <property type="project" value="TreeGrafter"/>
</dbReference>
<keyword evidence="3 6" id="KW-0479">Metal-binding</keyword>
<dbReference type="Proteomes" id="UP000001307">
    <property type="component" value="Unassembled WGS sequence"/>
</dbReference>
<dbReference type="PROSITE" id="PS00478">
    <property type="entry name" value="LIM_DOMAIN_1"/>
    <property type="match status" value="1"/>
</dbReference>
<dbReference type="FunFam" id="2.30.42.10:FF:000055">
    <property type="entry name" value="PDZ and LIM domain protein 3"/>
    <property type="match status" value="1"/>
</dbReference>
<keyword evidence="2" id="KW-0963">Cytoplasm</keyword>
<dbReference type="InParanoid" id="E4Y0I2"/>
<dbReference type="FunFam" id="2.10.110.10:FF:000020">
    <property type="entry name" value="PDZ and LIM domain protein 5"/>
    <property type="match status" value="1"/>
</dbReference>
<feature type="compositionally biased region" description="Polar residues" evidence="7">
    <location>
        <begin position="317"/>
        <end position="332"/>
    </location>
</feature>
<feature type="compositionally biased region" description="Low complexity" evidence="7">
    <location>
        <begin position="237"/>
        <end position="274"/>
    </location>
</feature>
<dbReference type="EMBL" id="FN653501">
    <property type="protein sequence ID" value="CBY15390.1"/>
    <property type="molecule type" value="Genomic_DNA"/>
</dbReference>